<evidence type="ECO:0000313" key="2">
    <source>
        <dbReference type="Proteomes" id="UP000265366"/>
    </source>
</evidence>
<gene>
    <name evidence="1" type="ORF">D2V17_05075</name>
</gene>
<dbReference type="OrthoDB" id="7568358at2"/>
<proteinExistence type="predicted"/>
<keyword evidence="2" id="KW-1185">Reference proteome</keyword>
<accession>A0A3A1PAJ0</accession>
<evidence type="ECO:0000313" key="1">
    <source>
        <dbReference type="EMBL" id="RIV89993.1"/>
    </source>
</evidence>
<dbReference type="Proteomes" id="UP000265366">
    <property type="component" value="Unassembled WGS sequence"/>
</dbReference>
<comment type="caution">
    <text evidence="1">The sequence shown here is derived from an EMBL/GenBank/DDBJ whole genome shotgun (WGS) entry which is preliminary data.</text>
</comment>
<organism evidence="1 2">
    <name type="scientific">Aurantiacibacter xanthus</name>
    <dbReference type="NCBI Taxonomy" id="1784712"/>
    <lineage>
        <taxon>Bacteria</taxon>
        <taxon>Pseudomonadati</taxon>
        <taxon>Pseudomonadota</taxon>
        <taxon>Alphaproteobacteria</taxon>
        <taxon>Sphingomonadales</taxon>
        <taxon>Erythrobacteraceae</taxon>
        <taxon>Aurantiacibacter</taxon>
    </lineage>
</organism>
<dbReference type="RefSeq" id="WP_119592014.1">
    <property type="nucleotide sequence ID" value="NZ_QXFM01000052.1"/>
</dbReference>
<sequence length="139" mass="15202">MASATDIAGPGRFCGYSPIIDLQPGEEITTLDAGIHAGRFRWDGNFGSLEVDGIGWAGRPSGRIERPASAELPARFGERRTNGKYVVALWNGRQGAAYFRSSSRITDAQIEAIDRVRLFQEGEEPEGCDRRSISVWGVD</sequence>
<name>A0A3A1PAJ0_9SPHN</name>
<reference evidence="1 2" key="1">
    <citation type="submission" date="2018-08" db="EMBL/GenBank/DDBJ databases">
        <title>Erythrobacter zhengii sp.nov., a bacterium isolated from deep-sea sediment.</title>
        <authorList>
            <person name="Fang C."/>
            <person name="Wu Y.-H."/>
            <person name="Sun C."/>
            <person name="Wang H."/>
            <person name="Cheng H."/>
            <person name="Meng F.-X."/>
            <person name="Wang C.-S."/>
            <person name="Xu X.-W."/>
        </authorList>
    </citation>
    <scope>NUCLEOTIDE SEQUENCE [LARGE SCALE GENOMIC DNA]</scope>
    <source>
        <strain evidence="1 2">CCTCC AB 2015396</strain>
    </source>
</reference>
<dbReference type="AlphaFoldDB" id="A0A3A1PAJ0"/>
<protein>
    <submittedName>
        <fullName evidence="1">Uncharacterized protein</fullName>
    </submittedName>
</protein>
<dbReference type="EMBL" id="QXFM01000052">
    <property type="protein sequence ID" value="RIV89993.1"/>
    <property type="molecule type" value="Genomic_DNA"/>
</dbReference>